<proteinExistence type="predicted"/>
<evidence type="ECO:0000313" key="1">
    <source>
        <dbReference type="EMBL" id="VIO54100.1"/>
    </source>
</evidence>
<organism evidence="1">
    <name type="scientific">Gibberella zeae</name>
    <name type="common">Wheat head blight fungus</name>
    <name type="synonym">Fusarium graminearum</name>
    <dbReference type="NCBI Taxonomy" id="5518"/>
    <lineage>
        <taxon>Eukaryota</taxon>
        <taxon>Fungi</taxon>
        <taxon>Dikarya</taxon>
        <taxon>Ascomycota</taxon>
        <taxon>Pezizomycotina</taxon>
        <taxon>Sordariomycetes</taxon>
        <taxon>Hypocreomycetidae</taxon>
        <taxon>Hypocreales</taxon>
        <taxon>Nectriaceae</taxon>
        <taxon>Fusarium</taxon>
    </lineage>
</organism>
<name>A0A4E9E745_GIBZA</name>
<reference evidence="1" key="1">
    <citation type="submission" date="2019-04" db="EMBL/GenBank/DDBJ databases">
        <authorList>
            <person name="Melise S."/>
            <person name="Noan J."/>
            <person name="Okalmin O."/>
        </authorList>
    </citation>
    <scope>NUCLEOTIDE SEQUENCE</scope>
    <source>
        <strain evidence="1">FN9</strain>
    </source>
</reference>
<dbReference type="AlphaFoldDB" id="A0A4E9E745"/>
<gene>
    <name evidence="1" type="ORF">FUG_LOCUS114646</name>
</gene>
<accession>A0A4E9E745</accession>
<sequence length="79" mass="8306">MQDRYLPDMVGSKVNPAACSVASALCGSATSQTMIGGFRAYCLLHNNLANVVDVTSSPFYVLEPGVCMMGLDCLKKADG</sequence>
<dbReference type="EMBL" id="CAAKMV010000088">
    <property type="protein sequence ID" value="VIO54100.1"/>
    <property type="molecule type" value="Genomic_DNA"/>
</dbReference>
<protein>
    <submittedName>
        <fullName evidence="1">Uncharacterized protein</fullName>
    </submittedName>
</protein>